<sequence>MNYEELLKQISKSGPGYRWTITILLSVLSMKSAFDMFVTNLATASVPFHCAQAIVDNQTLSWTDVLANNSFALNFSIEQFTCRAPRFWRGA</sequence>
<proteinExistence type="predicted"/>
<evidence type="ECO:0000313" key="1">
    <source>
        <dbReference type="Proteomes" id="UP000095280"/>
    </source>
</evidence>
<keyword evidence="1" id="KW-1185">Reference proteome</keyword>
<dbReference type="WBParaSite" id="maker-uti_cns_0012573-snap-gene-0.2-mRNA-1">
    <property type="protein sequence ID" value="maker-uti_cns_0012573-snap-gene-0.2-mRNA-1"/>
    <property type="gene ID" value="maker-uti_cns_0012573-snap-gene-0.2"/>
</dbReference>
<evidence type="ECO:0000313" key="2">
    <source>
        <dbReference type="WBParaSite" id="maker-uti_cns_0012573-snap-gene-0.2-mRNA-1"/>
    </source>
</evidence>
<dbReference type="Proteomes" id="UP000095280">
    <property type="component" value="Unplaced"/>
</dbReference>
<reference evidence="2" key="1">
    <citation type="submission" date="2016-11" db="UniProtKB">
        <authorList>
            <consortium name="WormBaseParasite"/>
        </authorList>
    </citation>
    <scope>IDENTIFICATION</scope>
</reference>
<dbReference type="AlphaFoldDB" id="A0A1I8IHB2"/>
<name>A0A1I8IHB2_9PLAT</name>
<accession>A0A1I8IHB2</accession>
<organism evidence="1 2">
    <name type="scientific">Macrostomum lignano</name>
    <dbReference type="NCBI Taxonomy" id="282301"/>
    <lineage>
        <taxon>Eukaryota</taxon>
        <taxon>Metazoa</taxon>
        <taxon>Spiralia</taxon>
        <taxon>Lophotrochozoa</taxon>
        <taxon>Platyhelminthes</taxon>
        <taxon>Rhabditophora</taxon>
        <taxon>Macrostomorpha</taxon>
        <taxon>Macrostomida</taxon>
        <taxon>Macrostomidae</taxon>
        <taxon>Macrostomum</taxon>
    </lineage>
</organism>
<protein>
    <submittedName>
        <fullName evidence="2">ABC transporter ATP-binding protein</fullName>
    </submittedName>
</protein>